<feature type="transmembrane region" description="Helical" evidence="1">
    <location>
        <begin position="150"/>
        <end position="169"/>
    </location>
</feature>
<sequence length="172" mass="18860">MKQSSHPAPPRWGFGATKWGRQCGFEFPCLVSRSGRNAFQRSVADRGSNQRETSVSRCSIVAVLNLALILFSALSFIGYGMACFFSNSMKREFLRYRLGSLRVLVGLLQWCAGIGLLAGMSVPWMGQVAAGGLAMMMLVAVVVRIQIKDSMLQTIPALLYLVLNTYLLLAGF</sequence>
<evidence type="ECO:0000256" key="1">
    <source>
        <dbReference type="SAM" id="Phobius"/>
    </source>
</evidence>
<accession>A0A6J6ZE71</accession>
<keyword evidence="1" id="KW-0472">Membrane</keyword>
<proteinExistence type="predicted"/>
<dbReference type="EMBL" id="CAFAAY010000078">
    <property type="protein sequence ID" value="CAB4819105.1"/>
    <property type="molecule type" value="Genomic_DNA"/>
</dbReference>
<organism evidence="2">
    <name type="scientific">freshwater metagenome</name>
    <dbReference type="NCBI Taxonomy" id="449393"/>
    <lineage>
        <taxon>unclassified sequences</taxon>
        <taxon>metagenomes</taxon>
        <taxon>ecological metagenomes</taxon>
    </lineage>
</organism>
<name>A0A6J6ZE71_9ZZZZ</name>
<feature type="transmembrane region" description="Helical" evidence="1">
    <location>
        <begin position="98"/>
        <end position="118"/>
    </location>
</feature>
<gene>
    <name evidence="2" type="ORF">UFOPK3124_00941</name>
</gene>
<evidence type="ECO:0000313" key="2">
    <source>
        <dbReference type="EMBL" id="CAB4819105.1"/>
    </source>
</evidence>
<keyword evidence="1" id="KW-1133">Transmembrane helix</keyword>
<dbReference type="AlphaFoldDB" id="A0A6J6ZE71"/>
<reference evidence="2" key="1">
    <citation type="submission" date="2020-05" db="EMBL/GenBank/DDBJ databases">
        <authorList>
            <person name="Chiriac C."/>
            <person name="Salcher M."/>
            <person name="Ghai R."/>
            <person name="Kavagutti S V."/>
        </authorList>
    </citation>
    <scope>NUCLEOTIDE SEQUENCE</scope>
</reference>
<protein>
    <submittedName>
        <fullName evidence="2">Unannotated protein</fullName>
    </submittedName>
</protein>
<feature type="transmembrane region" description="Helical" evidence="1">
    <location>
        <begin position="60"/>
        <end position="86"/>
    </location>
</feature>
<feature type="transmembrane region" description="Helical" evidence="1">
    <location>
        <begin position="124"/>
        <end position="143"/>
    </location>
</feature>
<keyword evidence="1" id="KW-0812">Transmembrane</keyword>